<evidence type="ECO:0000313" key="1">
    <source>
        <dbReference type="EMBL" id="JAD35176.1"/>
    </source>
</evidence>
<dbReference type="AlphaFoldDB" id="A0A0A8Z8Q6"/>
<dbReference type="EMBL" id="GBRH01262719">
    <property type="protein sequence ID" value="JAD35176.1"/>
    <property type="molecule type" value="Transcribed_RNA"/>
</dbReference>
<reference evidence="1" key="1">
    <citation type="submission" date="2014-09" db="EMBL/GenBank/DDBJ databases">
        <authorList>
            <person name="Magalhaes I.L.F."/>
            <person name="Oliveira U."/>
            <person name="Santos F.R."/>
            <person name="Vidigal T.H.D.A."/>
            <person name="Brescovit A.D."/>
            <person name="Santos A.J."/>
        </authorList>
    </citation>
    <scope>NUCLEOTIDE SEQUENCE</scope>
    <source>
        <tissue evidence="1">Shoot tissue taken approximately 20 cm above the soil surface</tissue>
    </source>
</reference>
<protein>
    <submittedName>
        <fullName evidence="1">Uncharacterized protein</fullName>
    </submittedName>
</protein>
<proteinExistence type="predicted"/>
<sequence length="66" mass="7251">MGRTCQLPKLCQNSFSLRSCQCGAPIAASTRKMWIQHSTSSRLYEQTCSLLLSDLSDVPPTPHTAP</sequence>
<reference evidence="1" key="2">
    <citation type="journal article" date="2015" name="Data Brief">
        <title>Shoot transcriptome of the giant reed, Arundo donax.</title>
        <authorList>
            <person name="Barrero R.A."/>
            <person name="Guerrero F.D."/>
            <person name="Moolhuijzen P."/>
            <person name="Goolsby J.A."/>
            <person name="Tidwell J."/>
            <person name="Bellgard S.E."/>
            <person name="Bellgard M.I."/>
        </authorList>
    </citation>
    <scope>NUCLEOTIDE SEQUENCE</scope>
    <source>
        <tissue evidence="1">Shoot tissue taken approximately 20 cm above the soil surface</tissue>
    </source>
</reference>
<organism evidence="1">
    <name type="scientific">Arundo donax</name>
    <name type="common">Giant reed</name>
    <name type="synonym">Donax arundinaceus</name>
    <dbReference type="NCBI Taxonomy" id="35708"/>
    <lineage>
        <taxon>Eukaryota</taxon>
        <taxon>Viridiplantae</taxon>
        <taxon>Streptophyta</taxon>
        <taxon>Embryophyta</taxon>
        <taxon>Tracheophyta</taxon>
        <taxon>Spermatophyta</taxon>
        <taxon>Magnoliopsida</taxon>
        <taxon>Liliopsida</taxon>
        <taxon>Poales</taxon>
        <taxon>Poaceae</taxon>
        <taxon>PACMAD clade</taxon>
        <taxon>Arundinoideae</taxon>
        <taxon>Arundineae</taxon>
        <taxon>Arundo</taxon>
    </lineage>
</organism>
<name>A0A0A8Z8Q6_ARUDO</name>
<accession>A0A0A8Z8Q6</accession>